<dbReference type="GO" id="GO:0004190">
    <property type="term" value="F:aspartic-type endopeptidase activity"/>
    <property type="evidence" value="ECO:0007669"/>
    <property type="project" value="UniProtKB-KW"/>
</dbReference>
<organism evidence="4 5">
    <name type="scientific">Corchorus capsularis</name>
    <name type="common">Jute</name>
    <dbReference type="NCBI Taxonomy" id="210143"/>
    <lineage>
        <taxon>Eukaryota</taxon>
        <taxon>Viridiplantae</taxon>
        <taxon>Streptophyta</taxon>
        <taxon>Embryophyta</taxon>
        <taxon>Tracheophyta</taxon>
        <taxon>Spermatophyta</taxon>
        <taxon>Magnoliopsida</taxon>
        <taxon>eudicotyledons</taxon>
        <taxon>Gunneridae</taxon>
        <taxon>Pentapetalae</taxon>
        <taxon>rosids</taxon>
        <taxon>malvids</taxon>
        <taxon>Malvales</taxon>
        <taxon>Malvaceae</taxon>
        <taxon>Grewioideae</taxon>
        <taxon>Apeibeae</taxon>
        <taxon>Corchorus</taxon>
    </lineage>
</organism>
<dbReference type="Gene3D" id="3.30.420.10">
    <property type="entry name" value="Ribonuclease H-like superfamily/Ribonuclease H"/>
    <property type="match status" value="1"/>
</dbReference>
<dbReference type="SUPFAM" id="SSF53098">
    <property type="entry name" value="Ribonuclease H-like"/>
    <property type="match status" value="1"/>
</dbReference>
<proteinExistence type="predicted"/>
<dbReference type="InterPro" id="IPR013103">
    <property type="entry name" value="RVT_2"/>
</dbReference>
<evidence type="ECO:0000313" key="5">
    <source>
        <dbReference type="Proteomes" id="UP000188268"/>
    </source>
</evidence>
<evidence type="ECO:0000256" key="1">
    <source>
        <dbReference type="ARBA" id="ARBA00022750"/>
    </source>
</evidence>
<dbReference type="AlphaFoldDB" id="A0A1R3JYZ7"/>
<dbReference type="InterPro" id="IPR054722">
    <property type="entry name" value="PolX-like_BBD"/>
</dbReference>
<evidence type="ECO:0000256" key="2">
    <source>
        <dbReference type="SAM" id="MobiDB-lite"/>
    </source>
</evidence>
<dbReference type="InterPro" id="IPR001584">
    <property type="entry name" value="Integrase_cat-core"/>
</dbReference>
<dbReference type="PANTHER" id="PTHR11439">
    <property type="entry name" value="GAG-POL-RELATED RETROTRANSPOSON"/>
    <property type="match status" value="1"/>
</dbReference>
<dbReference type="InterPro" id="IPR036397">
    <property type="entry name" value="RNaseH_sf"/>
</dbReference>
<sequence>MTTSSIHGSYHDRGCGSQGPRKWEKPRCSHCQKMGHTKDRCYEILGYPAVWRKNLLRRGHCQKIRYTKDRCYEILGYPAGWRKNLRNKGGQSKASNTDSAVHPIPGLTQAQLARLVQILNGNGEKIKSTNIATGNTAAVNITATNTAADTWLIDSGATDHITNNSKLLKEIESSKGAFPVTIPNGDKIPVKNIGKTKLPNGLQLDRVLNIPDFKYFCVIRDISTRRLIGVGRLRDGLYYLEPVRIGGVAMSVNTGGDSNIWHRRLGHASATQFGKKVKQIRIDNGPEFQSNCMLDYYKEHGIVLQTSCTDTRQQNGVVERKYRHIMEVARALRFQSGSRYRKKKRLPNKRMNDLGLQGIDDDDDDGAVSLPPIVEFHTAGEIDSGDSITETSVDIPAVENCDTATINVNDFVMKTVDEPTVAENRVEVRHSQREQKQPKHFDGFETDLPPSVAPPQPASSSANSMKKRATDSKWVYKVKYKPNGEIERYKARLVAKGFTQIEGVDFHETFAPVTKVVTVRCLLVVAAKRRWEIHQFDVNNAFLHGDFDEEVFMKIPQALLRSLFISYDKGEIFLTTLIYVDDVILAGNNGAKIQEVKSYLNDKFDIKDFGSLKYFLGIEVAQSPVGIVLSQRKYALDILEESGMQGCKPSAFPIEQKHKLRSDSNGPLIDTAQYRRLVGRLLYLTVTRPDFSYVVNVLSQFVSAQRQEHMDVALRVLRYLNKALGQGILLQADNDLLLTTYCDADWGGCLTTRRSCTDYFITLGGSPIS</sequence>
<evidence type="ECO:0000259" key="3">
    <source>
        <dbReference type="PROSITE" id="PS50994"/>
    </source>
</evidence>
<gene>
    <name evidence="4" type="ORF">CCACVL1_03471</name>
</gene>
<dbReference type="PROSITE" id="PS50994">
    <property type="entry name" value="INTEGRASE"/>
    <property type="match status" value="1"/>
</dbReference>
<dbReference type="Pfam" id="PF22936">
    <property type="entry name" value="Pol_BBD"/>
    <property type="match status" value="1"/>
</dbReference>
<feature type="domain" description="Integrase catalytic" evidence="3">
    <location>
        <begin position="195"/>
        <end position="380"/>
    </location>
</feature>
<dbReference type="OrthoDB" id="1617351at2759"/>
<evidence type="ECO:0000313" key="4">
    <source>
        <dbReference type="EMBL" id="OMP00054.1"/>
    </source>
</evidence>
<dbReference type="InterPro" id="IPR043502">
    <property type="entry name" value="DNA/RNA_pol_sf"/>
</dbReference>
<dbReference type="Pfam" id="PF07727">
    <property type="entry name" value="RVT_2"/>
    <property type="match status" value="2"/>
</dbReference>
<keyword evidence="1" id="KW-0645">Protease</keyword>
<feature type="region of interest" description="Disordered" evidence="2">
    <location>
        <begin position="425"/>
        <end position="466"/>
    </location>
</feature>
<dbReference type="Gramene" id="OMP00054">
    <property type="protein sequence ID" value="OMP00054"/>
    <property type="gene ID" value="CCACVL1_03471"/>
</dbReference>
<feature type="region of interest" description="Disordered" evidence="2">
    <location>
        <begin position="1"/>
        <end position="26"/>
    </location>
</feature>
<dbReference type="InterPro" id="IPR012337">
    <property type="entry name" value="RNaseH-like_sf"/>
</dbReference>
<feature type="compositionally biased region" description="Basic and acidic residues" evidence="2">
    <location>
        <begin position="425"/>
        <end position="443"/>
    </location>
</feature>
<dbReference type="STRING" id="210143.A0A1R3JYZ7"/>
<accession>A0A1R3JYZ7</accession>
<dbReference type="GO" id="GO:0003676">
    <property type="term" value="F:nucleic acid binding"/>
    <property type="evidence" value="ECO:0007669"/>
    <property type="project" value="InterPro"/>
</dbReference>
<dbReference type="SUPFAM" id="SSF56672">
    <property type="entry name" value="DNA/RNA polymerases"/>
    <property type="match status" value="1"/>
</dbReference>
<name>A0A1R3JYZ7_COCAP</name>
<keyword evidence="1" id="KW-0064">Aspartyl protease</keyword>
<dbReference type="GO" id="GO:0015074">
    <property type="term" value="P:DNA integration"/>
    <property type="evidence" value="ECO:0007669"/>
    <property type="project" value="InterPro"/>
</dbReference>
<dbReference type="EMBL" id="AWWV01006710">
    <property type="protein sequence ID" value="OMP00054.1"/>
    <property type="molecule type" value="Genomic_DNA"/>
</dbReference>
<comment type="caution">
    <text evidence="4">The sequence shown here is derived from an EMBL/GenBank/DDBJ whole genome shotgun (WGS) entry which is preliminary data.</text>
</comment>
<protein>
    <submittedName>
        <fullName evidence="4">Integrase, catalytic core</fullName>
    </submittedName>
</protein>
<reference evidence="4 5" key="1">
    <citation type="submission" date="2013-09" db="EMBL/GenBank/DDBJ databases">
        <title>Corchorus capsularis genome sequencing.</title>
        <authorList>
            <person name="Alam M."/>
            <person name="Haque M.S."/>
            <person name="Islam M.S."/>
            <person name="Emdad E.M."/>
            <person name="Islam M.M."/>
            <person name="Ahmed B."/>
            <person name="Halim A."/>
            <person name="Hossen Q.M.M."/>
            <person name="Hossain M.Z."/>
            <person name="Ahmed R."/>
            <person name="Khan M.M."/>
            <person name="Islam R."/>
            <person name="Rashid M.M."/>
            <person name="Khan S.A."/>
            <person name="Rahman M.S."/>
            <person name="Alam M."/>
        </authorList>
    </citation>
    <scope>NUCLEOTIDE SEQUENCE [LARGE SCALE GENOMIC DNA]</scope>
    <source>
        <strain evidence="5">cv. CVL-1</strain>
        <tissue evidence="4">Whole seedling</tissue>
    </source>
</reference>
<keyword evidence="5" id="KW-1185">Reference proteome</keyword>
<keyword evidence="1" id="KW-0378">Hydrolase</keyword>
<dbReference type="PANTHER" id="PTHR11439:SF511">
    <property type="match status" value="1"/>
</dbReference>
<dbReference type="Proteomes" id="UP000188268">
    <property type="component" value="Unassembled WGS sequence"/>
</dbReference>